<dbReference type="Pfam" id="PF03544">
    <property type="entry name" value="TonB_C"/>
    <property type="match status" value="1"/>
</dbReference>
<reference evidence="3 4" key="1">
    <citation type="submission" date="2024-02" db="EMBL/GenBank/DDBJ databases">
        <title>Whole genome sequencing of Parabacteroides sp. AD58.</title>
        <authorList>
            <person name="Chaplin A.V."/>
            <person name="Pikina A.P."/>
            <person name="Sokolova S.R."/>
            <person name="Korostin D.O."/>
            <person name="Efimov B.A."/>
        </authorList>
    </citation>
    <scope>NUCLEOTIDE SEQUENCE [LARGE SCALE GENOMIC DNA]</scope>
    <source>
        <strain evidence="3 4">AD58</strain>
    </source>
</reference>
<name>A0ABZ2ITL4_9BACT</name>
<feature type="signal peptide" evidence="1">
    <location>
        <begin position="1"/>
        <end position="19"/>
    </location>
</feature>
<dbReference type="SUPFAM" id="SSF74653">
    <property type="entry name" value="TolA/TonB C-terminal domain"/>
    <property type="match status" value="2"/>
</dbReference>
<evidence type="ECO:0000313" key="4">
    <source>
        <dbReference type="Proteomes" id="UP001320603"/>
    </source>
</evidence>
<dbReference type="Proteomes" id="UP001320603">
    <property type="component" value="Chromosome"/>
</dbReference>
<dbReference type="Gene3D" id="3.30.1150.10">
    <property type="match status" value="2"/>
</dbReference>
<dbReference type="RefSeq" id="WP_251967084.1">
    <property type="nucleotide sequence ID" value="NZ_CP146284.1"/>
</dbReference>
<dbReference type="InterPro" id="IPR037682">
    <property type="entry name" value="TonB_C"/>
</dbReference>
<organism evidence="3 4">
    <name type="scientific">Parabacteroides absconsus</name>
    <dbReference type="NCBI Taxonomy" id="2951805"/>
    <lineage>
        <taxon>Bacteria</taxon>
        <taxon>Pseudomonadati</taxon>
        <taxon>Bacteroidota</taxon>
        <taxon>Bacteroidia</taxon>
        <taxon>Bacteroidales</taxon>
        <taxon>Tannerellaceae</taxon>
        <taxon>Parabacteroides</taxon>
    </lineage>
</organism>
<dbReference type="EMBL" id="CP146284">
    <property type="protein sequence ID" value="WWV67569.1"/>
    <property type="molecule type" value="Genomic_DNA"/>
</dbReference>
<accession>A0ABZ2ITL4</accession>
<evidence type="ECO:0000256" key="1">
    <source>
        <dbReference type="SAM" id="SignalP"/>
    </source>
</evidence>
<gene>
    <name evidence="3" type="ORF">NEE14_006285</name>
</gene>
<keyword evidence="1" id="KW-0732">Signal</keyword>
<evidence type="ECO:0000259" key="2">
    <source>
        <dbReference type="Pfam" id="PF03544"/>
    </source>
</evidence>
<dbReference type="InterPro" id="IPR051045">
    <property type="entry name" value="TonB-dependent_transducer"/>
</dbReference>
<feature type="domain" description="TonB C-terminal" evidence="2">
    <location>
        <begin position="92"/>
        <end position="165"/>
    </location>
</feature>
<dbReference type="PANTHER" id="PTHR33446">
    <property type="entry name" value="PROTEIN TONB-RELATED"/>
    <property type="match status" value="1"/>
</dbReference>
<keyword evidence="4" id="KW-1185">Reference proteome</keyword>
<evidence type="ECO:0000313" key="3">
    <source>
        <dbReference type="EMBL" id="WWV67569.1"/>
    </source>
</evidence>
<sequence length="301" mass="35094">MKTLLFILLSWIVVNGLSAQNNHFADISVLSASKMQEERMKEKCLDSIWRAENIWNLGVLDMSGKPFKDLSVIESPRWAIWGYDLEKYFTSRMVYPKHMLTKNQAGYSIVMFSLDTLGLPHNVSILTTRHKDFDKEVIRLVKELPHCLPCRDKNGKRMECLYTVYVPFLPQHYRDRVKADSIAEENAKQSFVEWEAVSYFQDGKPGAAQDYITQRLVYDPSLLGDKQQIRGLYTIRINSYGEVYEADVVRSCGIQEWDNQVLEIIKDMPRWTPTINYYGKGEYRNSVWTTPIFFKKGEKTD</sequence>
<dbReference type="PANTHER" id="PTHR33446:SF2">
    <property type="entry name" value="PROTEIN TONB"/>
    <property type="match status" value="1"/>
</dbReference>
<feature type="chain" id="PRO_5047078561" evidence="1">
    <location>
        <begin position="20"/>
        <end position="301"/>
    </location>
</feature>
<protein>
    <submittedName>
        <fullName evidence="3">Energy transducer TonB</fullName>
    </submittedName>
</protein>
<proteinExistence type="predicted"/>